<dbReference type="Proteomes" id="UP001175211">
    <property type="component" value="Unassembled WGS sequence"/>
</dbReference>
<accession>A0AA39KCR3</accession>
<name>A0AA39KCR3_ARMTA</name>
<gene>
    <name evidence="1" type="ORF">EV420DRAFT_1642488</name>
</gene>
<dbReference type="EMBL" id="JAUEPS010000016">
    <property type="protein sequence ID" value="KAK0458766.1"/>
    <property type="molecule type" value="Genomic_DNA"/>
</dbReference>
<reference evidence="1" key="1">
    <citation type="submission" date="2023-06" db="EMBL/GenBank/DDBJ databases">
        <authorList>
            <consortium name="Lawrence Berkeley National Laboratory"/>
            <person name="Ahrendt S."/>
            <person name="Sahu N."/>
            <person name="Indic B."/>
            <person name="Wong-Bajracharya J."/>
            <person name="Merenyi Z."/>
            <person name="Ke H.-M."/>
            <person name="Monk M."/>
            <person name="Kocsube S."/>
            <person name="Drula E."/>
            <person name="Lipzen A."/>
            <person name="Balint B."/>
            <person name="Henrissat B."/>
            <person name="Andreopoulos B."/>
            <person name="Martin F.M."/>
            <person name="Harder C.B."/>
            <person name="Rigling D."/>
            <person name="Ford K.L."/>
            <person name="Foster G.D."/>
            <person name="Pangilinan J."/>
            <person name="Papanicolaou A."/>
            <person name="Barry K."/>
            <person name="LaButti K."/>
            <person name="Viragh M."/>
            <person name="Koriabine M."/>
            <person name="Yan M."/>
            <person name="Riley R."/>
            <person name="Champramary S."/>
            <person name="Plett K.L."/>
            <person name="Tsai I.J."/>
            <person name="Slot J."/>
            <person name="Sipos G."/>
            <person name="Plett J."/>
            <person name="Nagy L.G."/>
            <person name="Grigoriev I.V."/>
        </authorList>
    </citation>
    <scope>NUCLEOTIDE SEQUENCE</scope>
    <source>
        <strain evidence="1">CCBAS 213</strain>
    </source>
</reference>
<dbReference type="GeneID" id="85360916"/>
<keyword evidence="2" id="KW-1185">Reference proteome</keyword>
<dbReference type="RefSeq" id="XP_060331016.1">
    <property type="nucleotide sequence ID" value="XM_060477368.1"/>
</dbReference>
<dbReference type="AlphaFoldDB" id="A0AA39KCR3"/>
<evidence type="ECO:0000313" key="1">
    <source>
        <dbReference type="EMBL" id="KAK0458766.1"/>
    </source>
</evidence>
<evidence type="ECO:0000313" key="2">
    <source>
        <dbReference type="Proteomes" id="UP001175211"/>
    </source>
</evidence>
<proteinExistence type="predicted"/>
<comment type="caution">
    <text evidence="1">The sequence shown here is derived from an EMBL/GenBank/DDBJ whole genome shotgun (WGS) entry which is preliminary data.</text>
</comment>
<sequence>MLGIDFPRRGGVEFSSAMSVLIFVLAAQHDFGPTTHLLTSARTEKSFCSSYSFSMPLTYATNHDFSMPYDRLLYQSFATGIQVELDTYIDWNEFAGGMKSTSWHPR</sequence>
<protein>
    <submittedName>
        <fullName evidence="1">Uncharacterized protein</fullName>
    </submittedName>
</protein>
<organism evidence="1 2">
    <name type="scientific">Armillaria tabescens</name>
    <name type="common">Ringless honey mushroom</name>
    <name type="synonym">Agaricus tabescens</name>
    <dbReference type="NCBI Taxonomy" id="1929756"/>
    <lineage>
        <taxon>Eukaryota</taxon>
        <taxon>Fungi</taxon>
        <taxon>Dikarya</taxon>
        <taxon>Basidiomycota</taxon>
        <taxon>Agaricomycotina</taxon>
        <taxon>Agaricomycetes</taxon>
        <taxon>Agaricomycetidae</taxon>
        <taxon>Agaricales</taxon>
        <taxon>Marasmiineae</taxon>
        <taxon>Physalacriaceae</taxon>
        <taxon>Desarmillaria</taxon>
    </lineage>
</organism>